<keyword evidence="2" id="KW-0732">Signal</keyword>
<protein>
    <recommendedName>
        <fullName evidence="3">Amine oxidase domain-containing protein</fullName>
    </recommendedName>
</protein>
<dbReference type="OrthoDB" id="7777654at2759"/>
<evidence type="ECO:0000259" key="3">
    <source>
        <dbReference type="Pfam" id="PF01593"/>
    </source>
</evidence>
<evidence type="ECO:0000313" key="4">
    <source>
        <dbReference type="EMBL" id="KAG5988818.1"/>
    </source>
</evidence>
<dbReference type="EMBL" id="SRPW01003017">
    <property type="protein sequence ID" value="KAG5988818.1"/>
    <property type="molecule type" value="Genomic_DNA"/>
</dbReference>
<keyword evidence="5" id="KW-1185">Reference proteome</keyword>
<accession>A0A9P7N348</accession>
<dbReference type="PANTHER" id="PTHR10742:SF382">
    <property type="entry name" value="AMINE OXIDASE DOMAIN-CONTAINING PROTEIN"/>
    <property type="match status" value="1"/>
</dbReference>
<feature type="region of interest" description="Disordered" evidence="1">
    <location>
        <begin position="334"/>
        <end position="358"/>
    </location>
</feature>
<dbReference type="Proteomes" id="UP000748025">
    <property type="component" value="Unassembled WGS sequence"/>
</dbReference>
<dbReference type="InterPro" id="IPR036188">
    <property type="entry name" value="FAD/NAD-bd_sf"/>
</dbReference>
<evidence type="ECO:0000313" key="5">
    <source>
        <dbReference type="Proteomes" id="UP000748025"/>
    </source>
</evidence>
<dbReference type="Gene3D" id="1.10.10.1620">
    <property type="match status" value="1"/>
</dbReference>
<feature type="signal peptide" evidence="2">
    <location>
        <begin position="1"/>
        <end position="23"/>
    </location>
</feature>
<organism evidence="4 5">
    <name type="scientific">Claviceps pusilla</name>
    <dbReference type="NCBI Taxonomy" id="123648"/>
    <lineage>
        <taxon>Eukaryota</taxon>
        <taxon>Fungi</taxon>
        <taxon>Dikarya</taxon>
        <taxon>Ascomycota</taxon>
        <taxon>Pezizomycotina</taxon>
        <taxon>Sordariomycetes</taxon>
        <taxon>Hypocreomycetidae</taxon>
        <taxon>Hypocreales</taxon>
        <taxon>Clavicipitaceae</taxon>
        <taxon>Claviceps</taxon>
    </lineage>
</organism>
<feature type="region of interest" description="Disordered" evidence="1">
    <location>
        <begin position="128"/>
        <end position="160"/>
    </location>
</feature>
<dbReference type="InterPro" id="IPR002937">
    <property type="entry name" value="Amino_oxidase"/>
</dbReference>
<feature type="compositionally biased region" description="Basic residues" evidence="1">
    <location>
        <begin position="138"/>
        <end position="154"/>
    </location>
</feature>
<dbReference type="Gene3D" id="3.50.50.60">
    <property type="entry name" value="FAD/NAD(P)-binding domain"/>
    <property type="match status" value="1"/>
</dbReference>
<dbReference type="Gene3D" id="3.90.660.10">
    <property type="match status" value="1"/>
</dbReference>
<name>A0A9P7N348_9HYPO</name>
<dbReference type="GO" id="GO:0009063">
    <property type="term" value="P:amino acid catabolic process"/>
    <property type="evidence" value="ECO:0007669"/>
    <property type="project" value="TreeGrafter"/>
</dbReference>
<gene>
    <name evidence="4" type="ORF">E4U43_004625</name>
</gene>
<reference evidence="4" key="1">
    <citation type="journal article" date="2020" name="bioRxiv">
        <title>Whole genome comparisons of ergot fungi reveals the divergence and evolution of species within the genus Claviceps are the result of varying mechanisms driving genome evolution and host range expansion.</title>
        <authorList>
            <person name="Wyka S.A."/>
            <person name="Mondo S.J."/>
            <person name="Liu M."/>
            <person name="Dettman J."/>
            <person name="Nalam V."/>
            <person name="Broders K.D."/>
        </authorList>
    </citation>
    <scope>NUCLEOTIDE SEQUENCE</scope>
    <source>
        <strain evidence="4">CCC 602</strain>
    </source>
</reference>
<feature type="compositionally biased region" description="Polar residues" evidence="1">
    <location>
        <begin position="334"/>
        <end position="350"/>
    </location>
</feature>
<feature type="chain" id="PRO_5040167828" description="Amine oxidase domain-containing protein" evidence="2">
    <location>
        <begin position="24"/>
        <end position="738"/>
    </location>
</feature>
<sequence>MGKQNTCSWLLLGTLGTASIVHATATGTNGNNSHLPMQLSVRGELTTRLANVHVSTSRAVPGRVSFTHGSCTAQSQEDSHHVVSSVESGVGGAAVDSDGDARLVWIMPEDAPDGGCISAWNEKGALVGRSEPLELPKQKRKPKPKPKNKNKMKRQASSDHHIAMNKATGFDALGQWFDGVRFLKEKQPGAVDVGAAKKKDIAIVGAGLSGLTTYLLLHQAGFTNLQVLEASNRLGGRVHTQYLTGGPRDYSYQELGAMRLAVDYVDPDSKKKYNISDTQLVFSLINELNRLNGDKSPAHKIELIDWIETSDNGLQYFDGIRTPSGLPPTVKQVQDNPDLYSPQSSESNYDAATRATNKKLQDSLPGNDFLVQMARNMYKAHRAWNDGGLDGGGQPGDRWSEFAFISQYLKGSLNSTDVLDREQDPQGSFWEYMYDLFYDSADSWVTVDGGLGRLPLAFQPLLQEKEAVRFNTTIERIEYSESGGGGGGGGSKRLTLQYKRHFRDSSFQNSSHDYAIISAPFTVVRQWRLPRMATTMRDAIENLIYDGNCKVALEYSHRFWETMKNPIVGSCSTTTDIPGIGMVCYPSYNINASDAGGPASILASYIDASSDHEVSRMQTMSAEEHVQYVLNAMCEIHGEETRKLYTGKWARKCWDLDPYAVGAFANPSAGQHELYMPMYMQVHKNMIFIGEHTSYTHGWISSALDSGIRGAVQMMLELGLVDEAKAAVKKWMVPWIQI</sequence>
<dbReference type="SUPFAM" id="SSF51905">
    <property type="entry name" value="FAD/NAD(P)-binding domain"/>
    <property type="match status" value="1"/>
</dbReference>
<dbReference type="GO" id="GO:0001716">
    <property type="term" value="F:L-amino-acid oxidase activity"/>
    <property type="evidence" value="ECO:0007669"/>
    <property type="project" value="TreeGrafter"/>
</dbReference>
<dbReference type="AlphaFoldDB" id="A0A9P7N348"/>
<dbReference type="Pfam" id="PF01593">
    <property type="entry name" value="Amino_oxidase"/>
    <property type="match status" value="1"/>
</dbReference>
<dbReference type="InterPro" id="IPR050281">
    <property type="entry name" value="Flavin_monoamine_oxidase"/>
</dbReference>
<evidence type="ECO:0000256" key="2">
    <source>
        <dbReference type="SAM" id="SignalP"/>
    </source>
</evidence>
<comment type="caution">
    <text evidence="4">The sequence shown here is derived from an EMBL/GenBank/DDBJ whole genome shotgun (WGS) entry which is preliminary data.</text>
</comment>
<proteinExistence type="predicted"/>
<feature type="domain" description="Amine oxidase" evidence="3">
    <location>
        <begin position="208"/>
        <end position="714"/>
    </location>
</feature>
<dbReference type="PANTHER" id="PTHR10742">
    <property type="entry name" value="FLAVIN MONOAMINE OXIDASE"/>
    <property type="match status" value="1"/>
</dbReference>
<evidence type="ECO:0000256" key="1">
    <source>
        <dbReference type="SAM" id="MobiDB-lite"/>
    </source>
</evidence>
<dbReference type="SUPFAM" id="SSF54373">
    <property type="entry name" value="FAD-linked reductases, C-terminal domain"/>
    <property type="match status" value="1"/>
</dbReference>